<dbReference type="EMBL" id="MNUY01000082">
    <property type="protein sequence ID" value="OIO12717.1"/>
    <property type="molecule type" value="Genomic_DNA"/>
</dbReference>
<dbReference type="Proteomes" id="UP000183120">
    <property type="component" value="Unassembled WGS sequence"/>
</dbReference>
<keyword evidence="2" id="KW-0812">Transmembrane</keyword>
<dbReference type="InterPro" id="IPR036278">
    <property type="entry name" value="Sialidase_sf"/>
</dbReference>
<protein>
    <submittedName>
        <fullName evidence="3">Uncharacterized protein</fullName>
    </submittedName>
</protein>
<comment type="caution">
    <text evidence="3">The sequence shown here is derived from an EMBL/GenBank/DDBJ whole genome shotgun (WGS) entry which is preliminary data.</text>
</comment>
<evidence type="ECO:0000256" key="2">
    <source>
        <dbReference type="SAM" id="Phobius"/>
    </source>
</evidence>
<dbReference type="STRING" id="1805209.AUJ73_05170"/>
<dbReference type="AlphaFoldDB" id="A0A1J4TPU4"/>
<name>A0A1J4TPU4_9BACT</name>
<sequence length="427" mass="47132">MLYPVKQLDWYHETLDSEHAERFVTVTVSNRSPFVSWFDEKDRGGVLYSMAKSTGIPFLNDLKTYFSDSKMEWNQGNIDEALYAGMFVSSVAGKNGRIHVAYQDSSMGKERLVYALYDGKIWKKETVDDAITSGINVGAYASISLVNNQPVIFYHTEQGQKFGYAKRVALGGPTSNEVGPRWEKKTLETGKGWTITSDSCKGKTYVSYRGRGNQALYFGLLDNLSWNERSLEASTSMWPALTTTSDCHPLLGYFDPKTSKIVIKDIDGNRDYDVADGSFSTISLSGKGNTLNAVYHVEGKGLFVAKSPDQGKTWESKLLAPGKYAGRYNAIATDPSGNIYIAYIDGHELKYAQYNTSAMETVKKLKTTSALVLFLLGLILIILNSKLKIKKAKVKLPARNATHSVAGGPARHRLLPEASAGGKSKKN</sequence>
<feature type="region of interest" description="Disordered" evidence="1">
    <location>
        <begin position="400"/>
        <end position="427"/>
    </location>
</feature>
<keyword evidence="2" id="KW-0472">Membrane</keyword>
<keyword evidence="2" id="KW-1133">Transmembrane helix</keyword>
<reference evidence="3 4" key="1">
    <citation type="journal article" date="2016" name="Environ. Microbiol.">
        <title>Genomic resolution of a cold subsurface aquifer community provides metabolic insights for novel microbes adapted to high CO concentrations.</title>
        <authorList>
            <person name="Probst A.J."/>
            <person name="Castelle C.J."/>
            <person name="Singh A."/>
            <person name="Brown C.T."/>
            <person name="Anantharaman K."/>
            <person name="Sharon I."/>
            <person name="Hug L.A."/>
            <person name="Burstein D."/>
            <person name="Emerson J.B."/>
            <person name="Thomas B.C."/>
            <person name="Banfield J.F."/>
        </authorList>
    </citation>
    <scope>NUCLEOTIDE SEQUENCE [LARGE SCALE GENOMIC DNA]</scope>
    <source>
        <strain evidence="3">CG1_02_37_22</strain>
    </source>
</reference>
<feature type="transmembrane region" description="Helical" evidence="2">
    <location>
        <begin position="365"/>
        <end position="383"/>
    </location>
</feature>
<evidence type="ECO:0000313" key="4">
    <source>
        <dbReference type="Proteomes" id="UP000183120"/>
    </source>
</evidence>
<organism evidence="3 4">
    <name type="scientific">Candidatus Gottesmanbacteria bacterium CG1_02_37_22</name>
    <dbReference type="NCBI Taxonomy" id="1805209"/>
    <lineage>
        <taxon>Bacteria</taxon>
        <taxon>Candidatus Gottesmaniibacteriota</taxon>
    </lineage>
</organism>
<gene>
    <name evidence="3" type="ORF">AUJ73_05170</name>
</gene>
<evidence type="ECO:0000256" key="1">
    <source>
        <dbReference type="SAM" id="MobiDB-lite"/>
    </source>
</evidence>
<dbReference type="Gene3D" id="2.120.10.70">
    <property type="entry name" value="Fucose-specific lectin"/>
    <property type="match status" value="1"/>
</dbReference>
<evidence type="ECO:0000313" key="3">
    <source>
        <dbReference type="EMBL" id="OIO12717.1"/>
    </source>
</evidence>
<accession>A0A1J4TPU4</accession>
<dbReference type="SUPFAM" id="SSF50939">
    <property type="entry name" value="Sialidases"/>
    <property type="match status" value="1"/>
</dbReference>
<proteinExistence type="predicted"/>
<dbReference type="SUPFAM" id="SSF89372">
    <property type="entry name" value="Fucose-specific lectin"/>
    <property type="match status" value="1"/>
</dbReference>